<dbReference type="Proteomes" id="UP000204391">
    <property type="component" value="Chromosome"/>
</dbReference>
<sequence length="273" mass="32204">MYYNDPSVKKEAKKHKKLLESFIIDPGSFRINNCDYFLVNYQRGEKITACAVVSPNSNAGKMEYLEAFNALLEFSVLTRLFVDHAGKRVNAYMYPHTLMQKFLIDVLREGCTHLTSEERNAFEYCLERINLMLELQGRIKEMYDEFEQKAKRYLDGVEENFIKQDIEEAANNLGEFGFIQYRQAVAIYEYIPKFRYIKEMNNPEVKKYITETIDGYLGEFSINEEEHRKNVERISFQPNMGDLTKEEHIEIEKSIIYKNLAEINASTRKELRL</sequence>
<organism evidence="1 2">
    <name type="scientific">Virgibacillus necropolis</name>
    <dbReference type="NCBI Taxonomy" id="163877"/>
    <lineage>
        <taxon>Bacteria</taxon>
        <taxon>Bacillati</taxon>
        <taxon>Bacillota</taxon>
        <taxon>Bacilli</taxon>
        <taxon>Bacillales</taxon>
        <taxon>Bacillaceae</taxon>
        <taxon>Virgibacillus</taxon>
    </lineage>
</organism>
<keyword evidence="2" id="KW-1185">Reference proteome</keyword>
<proteinExistence type="predicted"/>
<dbReference type="RefSeq" id="WP_089532222.1">
    <property type="nucleotide sequence ID" value="NZ_CP022437.1"/>
</dbReference>
<gene>
    <name evidence="1" type="ORF">CFK40_10280</name>
</gene>
<evidence type="ECO:0000313" key="1">
    <source>
        <dbReference type="EMBL" id="ASN05372.1"/>
    </source>
</evidence>
<protein>
    <submittedName>
        <fullName evidence="1">Uncharacterized protein</fullName>
    </submittedName>
</protein>
<accession>A0A221MCN1</accession>
<dbReference type="AlphaFoldDB" id="A0A221MCN1"/>
<dbReference type="EMBL" id="CP022437">
    <property type="protein sequence ID" value="ASN05372.1"/>
    <property type="molecule type" value="Genomic_DNA"/>
</dbReference>
<evidence type="ECO:0000313" key="2">
    <source>
        <dbReference type="Proteomes" id="UP000204391"/>
    </source>
</evidence>
<dbReference type="OrthoDB" id="2966342at2"/>
<name>A0A221MCN1_9BACI</name>
<dbReference type="KEGG" id="vne:CFK40_10280"/>
<reference evidence="1 2" key="1">
    <citation type="journal article" date="2003" name="Int. J. Syst. Evol. Microbiol.">
        <title>Virgibacillus carmonensis sp. nov., Virgibacillus necropolis sp. nov. and Virgibacillus picturae sp. nov., three novel species isolated from deteriorated mural paintings, transfer of the species of the genus salibacillus to Virgibacillus, as Virgibacillus marismortui comb. nov. and Virgibacillus salexigens comb. nov., and emended description of the genus Virgibacillus.</title>
        <authorList>
            <person name="Heyrman J."/>
            <person name="Logan N.A."/>
            <person name="Busse H.J."/>
            <person name="Balcaen A."/>
            <person name="Lebbe L."/>
            <person name="Rodriguez-Diaz M."/>
            <person name="Swings J."/>
            <person name="De Vos P."/>
        </authorList>
    </citation>
    <scope>NUCLEOTIDE SEQUENCE [LARGE SCALE GENOMIC DNA]</scope>
    <source>
        <strain evidence="1 2">LMG 19488</strain>
    </source>
</reference>